<gene>
    <name evidence="2" type="ORF">ULVI_11895</name>
</gene>
<evidence type="ECO:0000256" key="1">
    <source>
        <dbReference type="SAM" id="MobiDB-lite"/>
    </source>
</evidence>
<dbReference type="PROSITE" id="PS51257">
    <property type="entry name" value="PROKAR_LIPOPROTEIN"/>
    <property type="match status" value="1"/>
</dbReference>
<dbReference type="AlphaFoldDB" id="A0A167H3E2"/>
<comment type="caution">
    <text evidence="2">The sequence shown here is derived from an EMBL/GenBank/DDBJ whole genome shotgun (WGS) entry which is preliminary data.</text>
</comment>
<feature type="compositionally biased region" description="Polar residues" evidence="1">
    <location>
        <begin position="232"/>
        <end position="242"/>
    </location>
</feature>
<sequence>MFRFIAIVLLSLLFQSCDDGDIIVTSFNFGDANLALCGGPETYVFYKINNDAQESISLQIEAVDSMFIKQDTLTFILDGNSNFVSYRKYDGPVTSSYFCQSTPPITPTVTLNYAGDSGTAVLTTTLLLDDNDGVPTVENSVDIMEEGMGDLDGDGIPNYYDSDDDGDNIPTAVELALDLNEDEDNNPLTTPNDFDDDGIPNYLDSDDDNDGVPTRNEDSDDEGLDPRDDTNNDNVPNYLNSDVTNSFDSEAYIQHSFDRNSDIQLLLSDLVLTNASETITQETINMGTIDNVVDDTVTFTPIFTVD</sequence>
<keyword evidence="3" id="KW-1185">Reference proteome</keyword>
<feature type="region of interest" description="Disordered" evidence="1">
    <location>
        <begin position="146"/>
        <end position="169"/>
    </location>
</feature>
<reference evidence="2 3" key="1">
    <citation type="submission" date="2016-02" db="EMBL/GenBank/DDBJ databases">
        <title>Ulvibacter sp. LPB0005, isolated from Thais luteostoma.</title>
        <authorList>
            <person name="Shin S.-K."/>
            <person name="Yi H."/>
        </authorList>
    </citation>
    <scope>NUCLEOTIDE SEQUENCE [LARGE SCALE GENOMIC DNA]</scope>
    <source>
        <strain evidence="2 3">LPB0005</strain>
    </source>
</reference>
<evidence type="ECO:0000313" key="3">
    <source>
        <dbReference type="Proteomes" id="UP000077013"/>
    </source>
</evidence>
<protein>
    <submittedName>
        <fullName evidence="2">Uncharacterized protein</fullName>
    </submittedName>
</protein>
<dbReference type="EMBL" id="LRXL01000045">
    <property type="protein sequence ID" value="OAB78175.1"/>
    <property type="molecule type" value="Genomic_DNA"/>
</dbReference>
<organism evidence="2 3">
    <name type="scientific">Cochleicola gelatinilyticus</name>
    <dbReference type="NCBI Taxonomy" id="1763537"/>
    <lineage>
        <taxon>Bacteria</taxon>
        <taxon>Pseudomonadati</taxon>
        <taxon>Bacteroidota</taxon>
        <taxon>Flavobacteriia</taxon>
        <taxon>Flavobacteriales</taxon>
        <taxon>Flavobacteriaceae</taxon>
        <taxon>Cochleicola</taxon>
    </lineage>
</organism>
<dbReference type="Proteomes" id="UP000077013">
    <property type="component" value="Unassembled WGS sequence"/>
</dbReference>
<dbReference type="STRING" id="1763537.ULVI_11895"/>
<evidence type="ECO:0000313" key="2">
    <source>
        <dbReference type="EMBL" id="OAB78175.1"/>
    </source>
</evidence>
<dbReference type="OrthoDB" id="1159446at2"/>
<feature type="region of interest" description="Disordered" evidence="1">
    <location>
        <begin position="181"/>
        <end position="242"/>
    </location>
</feature>
<name>A0A167H3E2_9FLAO</name>
<accession>A0A167H3E2</accession>
<proteinExistence type="predicted"/>
<feature type="compositionally biased region" description="Acidic residues" evidence="1">
    <location>
        <begin position="193"/>
        <end position="210"/>
    </location>
</feature>
<dbReference type="RefSeq" id="WP_068593003.1">
    <property type="nucleotide sequence ID" value="NZ_LRXL01000045.1"/>
</dbReference>